<evidence type="ECO:0000313" key="1">
    <source>
        <dbReference type="EMBL" id="OAP94616.1"/>
    </source>
</evidence>
<gene>
    <name evidence="1" type="ORF">A4U53_20470</name>
</gene>
<comment type="caution">
    <text evidence="1">The sequence shown here is derived from an EMBL/GenBank/DDBJ whole genome shotgun (WGS) entry which is preliminary data.</text>
</comment>
<organism evidence="1">
    <name type="scientific">Rhizobium leguminosarum</name>
    <dbReference type="NCBI Taxonomy" id="384"/>
    <lineage>
        <taxon>Bacteria</taxon>
        <taxon>Pseudomonadati</taxon>
        <taxon>Pseudomonadota</taxon>
        <taxon>Alphaproteobacteria</taxon>
        <taxon>Hyphomicrobiales</taxon>
        <taxon>Rhizobiaceae</taxon>
        <taxon>Rhizobium/Agrobacterium group</taxon>
        <taxon>Rhizobium</taxon>
    </lineage>
</organism>
<accession>A0A179BSI6</accession>
<dbReference type="AlphaFoldDB" id="A0A179BSI6"/>
<proteinExistence type="predicted"/>
<name>A0A179BSI6_RHILE</name>
<dbReference type="EMBL" id="LWBS01000176">
    <property type="protein sequence ID" value="OAP94616.1"/>
    <property type="molecule type" value="Genomic_DNA"/>
</dbReference>
<reference evidence="1" key="1">
    <citation type="submission" date="2016-04" db="EMBL/GenBank/DDBJ databases">
        <title>Fast-growing isolate from the root nodules of Vavilovia formosa.</title>
        <authorList>
            <person name="Kimeklis A."/>
            <person name="Safronova V."/>
            <person name="Belimov A."/>
            <person name="Andronov E."/>
        </authorList>
    </citation>
    <scope>NUCLEOTIDE SEQUENCE [LARGE SCALE GENOMIC DNA]</scope>
    <source>
        <strain evidence="1">Vaf-46</strain>
    </source>
</reference>
<sequence length="81" mass="9123">MDISFKIHSPWSIGRKAAEIGPVNNFSSRSSNLAFHSFVMLGGFALWDARLSMMDGGRSRTVFKMAYPVRTGNHYLMCSEF</sequence>
<protein>
    <submittedName>
        <fullName evidence="1">Uncharacterized protein</fullName>
    </submittedName>
</protein>